<organism evidence="1 2">
    <name type="scientific">Arthrobacter rhombi</name>
    <dbReference type="NCBI Taxonomy" id="71253"/>
    <lineage>
        <taxon>Bacteria</taxon>
        <taxon>Bacillati</taxon>
        <taxon>Actinomycetota</taxon>
        <taxon>Actinomycetes</taxon>
        <taxon>Micrococcales</taxon>
        <taxon>Micrococcaceae</taxon>
        <taxon>Arthrobacter</taxon>
    </lineage>
</organism>
<reference evidence="1 2" key="1">
    <citation type="submission" date="2017-02" db="EMBL/GenBank/DDBJ databases">
        <authorList>
            <person name="Peterson S.W."/>
        </authorList>
    </citation>
    <scope>NUCLEOTIDE SEQUENCE [LARGE SCALE GENOMIC DNA]</scope>
    <source>
        <strain evidence="1 2">B Ar 00.02</strain>
    </source>
</reference>
<evidence type="ECO:0000313" key="2">
    <source>
        <dbReference type="Proteomes" id="UP000195913"/>
    </source>
</evidence>
<dbReference type="EMBL" id="FUHW01000027">
    <property type="protein sequence ID" value="SJM62706.1"/>
    <property type="molecule type" value="Genomic_DNA"/>
</dbReference>
<keyword evidence="2" id="KW-1185">Reference proteome</keyword>
<protein>
    <submittedName>
        <fullName evidence="1">Uncharacterized protein</fullName>
    </submittedName>
</protein>
<gene>
    <name evidence="1" type="ORF">FM101_07430</name>
</gene>
<name>A0A1R4G3G3_9MICC</name>
<accession>A0A1R4G3G3</accession>
<proteinExistence type="predicted"/>
<sequence>MAFDGSAIPASVSDFVMADWPGGSEYQRWAAWDAARTAWAEANLPNGVASLPIEMRERFPAPDQPWSEVAHTI</sequence>
<dbReference type="AlphaFoldDB" id="A0A1R4G3G3"/>
<evidence type="ECO:0000313" key="1">
    <source>
        <dbReference type="EMBL" id="SJM62706.1"/>
    </source>
</evidence>
<dbReference type="Proteomes" id="UP000195913">
    <property type="component" value="Unassembled WGS sequence"/>
</dbReference>